<dbReference type="GO" id="GO:0004332">
    <property type="term" value="F:fructose-bisphosphate aldolase activity"/>
    <property type="evidence" value="ECO:0007669"/>
    <property type="project" value="UniProtKB-EC"/>
</dbReference>
<protein>
    <submittedName>
        <fullName evidence="5">Class II fructose-1,6-bisphosphate aldolase</fullName>
        <ecNumber evidence="5">4.1.2.13</ecNumber>
    </submittedName>
</protein>
<dbReference type="Pfam" id="PF01116">
    <property type="entry name" value="F_bP_aldolase"/>
    <property type="match status" value="1"/>
</dbReference>
<keyword evidence="2" id="KW-0479">Metal-binding</keyword>
<keyword evidence="6" id="KW-1185">Reference proteome</keyword>
<keyword evidence="4 5" id="KW-0456">Lyase</keyword>
<dbReference type="SUPFAM" id="SSF51569">
    <property type="entry name" value="Aldolase"/>
    <property type="match status" value="1"/>
</dbReference>
<dbReference type="PANTHER" id="PTHR30304:SF0">
    <property type="entry name" value="D-TAGATOSE-1,6-BISPHOSPHATE ALDOLASE SUBUNIT GATY-RELATED"/>
    <property type="match status" value="1"/>
</dbReference>
<evidence type="ECO:0000256" key="1">
    <source>
        <dbReference type="ARBA" id="ARBA00001947"/>
    </source>
</evidence>
<dbReference type="InterPro" id="IPR011289">
    <property type="entry name" value="Fruc_bis_ald_class-2"/>
</dbReference>
<dbReference type="Proteomes" id="UP001164761">
    <property type="component" value="Chromosome"/>
</dbReference>
<dbReference type="CDD" id="cd00947">
    <property type="entry name" value="TBP_aldolase_IIB"/>
    <property type="match status" value="1"/>
</dbReference>
<dbReference type="PROSITE" id="PS00602">
    <property type="entry name" value="ALDOLASE_CLASS_II_1"/>
    <property type="match status" value="1"/>
</dbReference>
<dbReference type="InterPro" id="IPR050246">
    <property type="entry name" value="Class_II_FBP_aldolase"/>
</dbReference>
<dbReference type="PROSITE" id="PS00806">
    <property type="entry name" value="ALDOLASE_CLASS_II_2"/>
    <property type="match status" value="1"/>
</dbReference>
<evidence type="ECO:0000256" key="4">
    <source>
        <dbReference type="ARBA" id="ARBA00023239"/>
    </source>
</evidence>
<sequence>MTIVSMKDMLLQAKEGHYAVGQFNMNNFQWVQAILQAAEEEQAPVILAASDRLVDYLGGFKTIVVAVSALLEEMEITVPVALHLDHGSSVDRCKKAIDAGFSSVMIDGSHYSIEENIEMTKQVVDYALPKQVSVEAEVGMVGGMEDGLIGGIQYADPDECVELVQKTGVDALAAALGSVHGQYIGEPKLGFAEMKHISDQVKVPLVLHGGSGIPLSHIQKAIRFGHAKINVNTECLQAWTKAVRQLLENDPNVYDPRTILTPGKEAIVQTVKTKMRDFGTSGQARHTLNVLEVCNAARQ</sequence>
<dbReference type="NCBIfam" id="TIGR00167">
    <property type="entry name" value="cbbA"/>
    <property type="match status" value="1"/>
</dbReference>
<dbReference type="PIRSF" id="PIRSF001359">
    <property type="entry name" value="F_bP_aldolase_II"/>
    <property type="match status" value="1"/>
</dbReference>
<dbReference type="NCBIfam" id="TIGR01859">
    <property type="entry name" value="fruc_bis_ald"/>
    <property type="match status" value="1"/>
</dbReference>
<reference evidence="5" key="1">
    <citation type="submission" date="2022-08" db="EMBL/GenBank/DDBJ databases">
        <title>Alicyclobacillus fastidiosus DSM 17978, complete genome.</title>
        <authorList>
            <person name="Wang Q."/>
            <person name="Cai R."/>
            <person name="Wang Z."/>
        </authorList>
    </citation>
    <scope>NUCLEOTIDE SEQUENCE</scope>
    <source>
        <strain evidence="5">DSM 17978</strain>
    </source>
</reference>
<evidence type="ECO:0000313" key="5">
    <source>
        <dbReference type="EMBL" id="WAH44618.1"/>
    </source>
</evidence>
<dbReference type="EMBL" id="CP104067">
    <property type="protein sequence ID" value="WAH44618.1"/>
    <property type="molecule type" value="Genomic_DNA"/>
</dbReference>
<evidence type="ECO:0000313" key="6">
    <source>
        <dbReference type="Proteomes" id="UP001164761"/>
    </source>
</evidence>
<organism evidence="5 6">
    <name type="scientific">Alicyclobacillus fastidiosus</name>
    <dbReference type="NCBI Taxonomy" id="392011"/>
    <lineage>
        <taxon>Bacteria</taxon>
        <taxon>Bacillati</taxon>
        <taxon>Bacillota</taxon>
        <taxon>Bacilli</taxon>
        <taxon>Bacillales</taxon>
        <taxon>Alicyclobacillaceae</taxon>
        <taxon>Alicyclobacillus</taxon>
    </lineage>
</organism>
<accession>A0ABY6ZNR0</accession>
<gene>
    <name evidence="5" type="primary">fba</name>
    <name evidence="5" type="ORF">NZD89_14315</name>
</gene>
<dbReference type="Gene3D" id="3.20.20.70">
    <property type="entry name" value="Aldolase class I"/>
    <property type="match status" value="1"/>
</dbReference>
<dbReference type="RefSeq" id="WP_268008496.1">
    <property type="nucleotide sequence ID" value="NZ_BSUT01000001.1"/>
</dbReference>
<evidence type="ECO:0000256" key="2">
    <source>
        <dbReference type="ARBA" id="ARBA00022723"/>
    </source>
</evidence>
<proteinExistence type="predicted"/>
<keyword evidence="3" id="KW-0862">Zinc</keyword>
<dbReference type="EC" id="4.1.2.13" evidence="5"/>
<evidence type="ECO:0000256" key="3">
    <source>
        <dbReference type="ARBA" id="ARBA00022833"/>
    </source>
</evidence>
<dbReference type="PANTHER" id="PTHR30304">
    <property type="entry name" value="D-TAGATOSE-1,6-BISPHOSPHATE ALDOLASE"/>
    <property type="match status" value="1"/>
</dbReference>
<comment type="cofactor">
    <cofactor evidence="1">
        <name>Zn(2+)</name>
        <dbReference type="ChEBI" id="CHEBI:29105"/>
    </cofactor>
</comment>
<dbReference type="InterPro" id="IPR013785">
    <property type="entry name" value="Aldolase_TIM"/>
</dbReference>
<dbReference type="InterPro" id="IPR000771">
    <property type="entry name" value="FBA_II"/>
</dbReference>
<name>A0ABY6ZNR0_9BACL</name>